<comment type="caution">
    <text evidence="3">The sequence shown here is derived from an EMBL/GenBank/DDBJ whole genome shotgun (WGS) entry which is preliminary data.</text>
</comment>
<sequence>MNNLIKNYQDAYEKAFNKLKNNSNVIGIIVYGSIISGDLWEESDIDFFVITKEQGKLINIYSKISDIPVQVNYISKEIFIKSYKNLLKGGTFHKAFFSGKLVYCLDDEIKDVYDSIRFYYDRDKNIRNMEILCNILNCLHYSRKYYNTGKHETSFQWIVELITNYARLHLNMKGHITDKDILSFAVNMDNDIEGLFKKINSQLSLKERIKYVIDSVQAYLDENISEIALPLIEFLRNKKTLCSVHDIKNSQEFKQVNADLNLILEYLYQKGIINQSLRTYTTLGNEELIDEICYFAL</sequence>
<reference evidence="3 4" key="1">
    <citation type="submission" date="2015-09" db="EMBL/GenBank/DDBJ databases">
        <title>Draft genome sequence of a Caloramator mitchellensis, a moderate thermophile from the Great Artesian Basin of Australia.</title>
        <authorList>
            <person name="Patel B.K."/>
        </authorList>
    </citation>
    <scope>NUCLEOTIDE SEQUENCE [LARGE SCALE GENOMIC DNA]</scope>
    <source>
        <strain evidence="3 4">VF08</strain>
    </source>
</reference>
<accession>A0A0R3JV93</accession>
<keyword evidence="4" id="KW-1185">Reference proteome</keyword>
<dbReference type="InterPro" id="IPR043519">
    <property type="entry name" value="NT_sf"/>
</dbReference>
<dbReference type="STRING" id="908809.ABG79_00834"/>
<dbReference type="Pfam" id="PF18576">
    <property type="entry name" value="HTH_52"/>
    <property type="match status" value="1"/>
</dbReference>
<feature type="domain" description="Polymerase beta nucleotidyltransferase" evidence="2">
    <location>
        <begin position="14"/>
        <end position="107"/>
    </location>
</feature>
<dbReference type="CDD" id="cd05403">
    <property type="entry name" value="NT_KNTase_like"/>
    <property type="match status" value="1"/>
</dbReference>
<dbReference type="EMBL" id="LKHP01000003">
    <property type="protein sequence ID" value="KRQ87495.1"/>
    <property type="molecule type" value="Genomic_DNA"/>
</dbReference>
<dbReference type="Gene3D" id="1.20.120.330">
    <property type="entry name" value="Nucleotidyltransferases domain 2"/>
    <property type="match status" value="1"/>
</dbReference>
<keyword evidence="3" id="KW-0808">Transferase</keyword>
<dbReference type="SUPFAM" id="SSF81301">
    <property type="entry name" value="Nucleotidyltransferase"/>
    <property type="match status" value="1"/>
</dbReference>
<evidence type="ECO:0000259" key="1">
    <source>
        <dbReference type="Pfam" id="PF18576"/>
    </source>
</evidence>
<dbReference type="InterPro" id="IPR041633">
    <property type="entry name" value="Polbeta"/>
</dbReference>
<dbReference type="Gene3D" id="3.30.460.10">
    <property type="entry name" value="Beta Polymerase, domain 2"/>
    <property type="match status" value="1"/>
</dbReference>
<dbReference type="Pfam" id="PF18765">
    <property type="entry name" value="Polbeta"/>
    <property type="match status" value="1"/>
</dbReference>
<gene>
    <name evidence="3" type="ORF">ABG79_00834</name>
</gene>
<proteinExistence type="predicted"/>
<evidence type="ECO:0000313" key="4">
    <source>
        <dbReference type="Proteomes" id="UP000052015"/>
    </source>
</evidence>
<dbReference type="GO" id="GO:0016740">
    <property type="term" value="F:transferase activity"/>
    <property type="evidence" value="ECO:0007669"/>
    <property type="project" value="UniProtKB-KW"/>
</dbReference>
<feature type="domain" description="YgxA-like helix-turn-helix" evidence="1">
    <location>
        <begin position="231"/>
        <end position="275"/>
    </location>
</feature>
<dbReference type="Proteomes" id="UP000052015">
    <property type="component" value="Unassembled WGS sequence"/>
</dbReference>
<protein>
    <submittedName>
        <fullName evidence="3">Nucleotidyltransferase domain protein</fullName>
    </submittedName>
</protein>
<dbReference type="InterPro" id="IPR041143">
    <property type="entry name" value="YgxA_HTH"/>
</dbReference>
<dbReference type="OrthoDB" id="2539715at2"/>
<dbReference type="AlphaFoldDB" id="A0A0R3JV93"/>
<name>A0A0R3JV93_CALMK</name>
<dbReference type="RefSeq" id="WP_057977406.1">
    <property type="nucleotide sequence ID" value="NZ_LKHP01000003.1"/>
</dbReference>
<organism evidence="3 4">
    <name type="scientific">Caloramator mitchellensis</name>
    <dbReference type="NCBI Taxonomy" id="908809"/>
    <lineage>
        <taxon>Bacteria</taxon>
        <taxon>Bacillati</taxon>
        <taxon>Bacillota</taxon>
        <taxon>Clostridia</taxon>
        <taxon>Eubacteriales</taxon>
        <taxon>Clostridiaceae</taxon>
        <taxon>Caloramator</taxon>
    </lineage>
</organism>
<evidence type="ECO:0000259" key="2">
    <source>
        <dbReference type="Pfam" id="PF18765"/>
    </source>
</evidence>
<evidence type="ECO:0000313" key="3">
    <source>
        <dbReference type="EMBL" id="KRQ87495.1"/>
    </source>
</evidence>